<sequence>MVLQMEKLKLTYIGTDEWSRPVFESEEGRIFKDLNCGDGQLDLCTAGSFDGEPDTPIHYIEKYKNVEFIILGMEEQPSAEEKFNYMMLSRLQSDCDYYLGHGDRNGKNLWAGNVSEQIVKMKELYNSFNDDKKPEWITLDDILEYENKMT</sequence>
<dbReference type="Pfam" id="PF18824">
    <property type="entry name" value="LPD11"/>
    <property type="match status" value="1"/>
</dbReference>
<dbReference type="EMBL" id="CP000818">
    <property type="protein sequence ID" value="ACA42362.1"/>
    <property type="molecule type" value="Genomic_DNA"/>
</dbReference>
<keyword evidence="2" id="KW-0614">Plasmid</keyword>
<protein>
    <recommendedName>
        <fullName evidence="1">Large polyvalent protein-associated domain-containing protein</fullName>
    </recommendedName>
</protein>
<evidence type="ECO:0000313" key="3">
    <source>
        <dbReference type="Proteomes" id="UP000002164"/>
    </source>
</evidence>
<gene>
    <name evidence="2" type="ordered locus">Bsph_p132</name>
</gene>
<evidence type="ECO:0000259" key="1">
    <source>
        <dbReference type="Pfam" id="PF18824"/>
    </source>
</evidence>
<geneLocation type="plasmid" evidence="2 3">
    <name>pBsph</name>
</geneLocation>
<name>B1I0K3_LYSSC</name>
<proteinExistence type="predicted"/>
<dbReference type="EnsemblBacteria" id="ACA42362">
    <property type="protein sequence ID" value="ACA42362"/>
    <property type="gene ID" value="Bsph_p132"/>
</dbReference>
<dbReference type="InterPro" id="IPR040789">
    <property type="entry name" value="LPD11"/>
</dbReference>
<dbReference type="AlphaFoldDB" id="B1I0K3"/>
<dbReference type="KEGG" id="lsp:Bsph_p132"/>
<evidence type="ECO:0000313" key="2">
    <source>
        <dbReference type="EMBL" id="ACA42362.1"/>
    </source>
</evidence>
<dbReference type="HOGENOM" id="CLU_1674528_0_0_9"/>
<feature type="domain" description="Large polyvalent protein-associated" evidence="1">
    <location>
        <begin position="82"/>
        <end position="149"/>
    </location>
</feature>
<accession>B1I0K3</accession>
<reference evidence="2 3" key="1">
    <citation type="journal article" date="2008" name="J. Bacteriol.">
        <title>Complete genome sequence of the mosquitocidal bacterium Bacillus sphaericus C3-41 and comparison with those of closely related Bacillus species.</title>
        <authorList>
            <person name="Hu X."/>
            <person name="Fan W."/>
            <person name="Han B."/>
            <person name="Liu H."/>
            <person name="Zheng D."/>
            <person name="Li Q."/>
            <person name="Dong W."/>
            <person name="Yan J."/>
            <person name="Gao M."/>
            <person name="Berry C."/>
            <person name="Yuan Z."/>
        </authorList>
    </citation>
    <scope>NUCLEOTIDE SEQUENCE [LARGE SCALE GENOMIC DNA]</scope>
    <source>
        <strain evidence="2 3">C3-41</strain>
        <plasmid evidence="2 3">pBsph</plasmid>
    </source>
</reference>
<dbReference type="Proteomes" id="UP000002164">
    <property type="component" value="Plasmid pBsph"/>
</dbReference>
<organism evidence="2 3">
    <name type="scientific">Lysinibacillus sphaericus (strain C3-41)</name>
    <dbReference type="NCBI Taxonomy" id="444177"/>
    <lineage>
        <taxon>Bacteria</taxon>
        <taxon>Bacillati</taxon>
        <taxon>Bacillota</taxon>
        <taxon>Bacilli</taxon>
        <taxon>Bacillales</taxon>
        <taxon>Bacillaceae</taxon>
        <taxon>Lysinibacillus</taxon>
    </lineage>
</organism>